<dbReference type="Gene3D" id="1.10.287.950">
    <property type="entry name" value="Methyl-accepting chemotaxis protein"/>
    <property type="match status" value="1"/>
</dbReference>
<evidence type="ECO:0000256" key="3">
    <source>
        <dbReference type="PROSITE-ProRule" id="PRU00284"/>
    </source>
</evidence>
<evidence type="ECO:0000259" key="6">
    <source>
        <dbReference type="PROSITE" id="PS50111"/>
    </source>
</evidence>
<dbReference type="RefSeq" id="WP_341411049.1">
    <property type="nucleotide sequence ID" value="NZ_JBBUTH010000007.1"/>
</dbReference>
<dbReference type="PROSITE" id="PS50111">
    <property type="entry name" value="CHEMOTAXIS_TRANSDUC_2"/>
    <property type="match status" value="1"/>
</dbReference>
<accession>A0ABU9CJM1</accession>
<dbReference type="SMART" id="SM00283">
    <property type="entry name" value="MA"/>
    <property type="match status" value="1"/>
</dbReference>
<keyword evidence="9" id="KW-1185">Reference proteome</keyword>
<keyword evidence="5" id="KW-0472">Membrane</keyword>
<evidence type="ECO:0000313" key="9">
    <source>
        <dbReference type="Proteomes" id="UP001365405"/>
    </source>
</evidence>
<dbReference type="Pfam" id="PF00015">
    <property type="entry name" value="MCPsignal"/>
    <property type="match status" value="1"/>
</dbReference>
<feature type="domain" description="Methyl-accepting transducer" evidence="6">
    <location>
        <begin position="419"/>
        <end position="648"/>
    </location>
</feature>
<comment type="caution">
    <text evidence="8">The sequence shown here is derived from an EMBL/GenBank/DDBJ whole genome shotgun (WGS) entry which is preliminary data.</text>
</comment>
<protein>
    <submittedName>
        <fullName evidence="8">Methyl-accepting chemotaxis protein</fullName>
    </submittedName>
</protein>
<dbReference type="SMART" id="SM00304">
    <property type="entry name" value="HAMP"/>
    <property type="match status" value="1"/>
</dbReference>
<dbReference type="PANTHER" id="PTHR43531">
    <property type="entry name" value="PROTEIN ICFG"/>
    <property type="match status" value="1"/>
</dbReference>
<proteinExistence type="inferred from homology"/>
<organism evidence="8 9">
    <name type="scientific">Pseudaquabacterium inlustre</name>
    <dbReference type="NCBI Taxonomy" id="2984192"/>
    <lineage>
        <taxon>Bacteria</taxon>
        <taxon>Pseudomonadati</taxon>
        <taxon>Pseudomonadota</taxon>
        <taxon>Betaproteobacteria</taxon>
        <taxon>Burkholderiales</taxon>
        <taxon>Sphaerotilaceae</taxon>
        <taxon>Pseudaquabacterium</taxon>
    </lineage>
</organism>
<feature type="transmembrane region" description="Helical" evidence="5">
    <location>
        <begin position="48"/>
        <end position="70"/>
    </location>
</feature>
<dbReference type="InterPro" id="IPR003660">
    <property type="entry name" value="HAMP_dom"/>
</dbReference>
<dbReference type="SUPFAM" id="SSF58104">
    <property type="entry name" value="Methyl-accepting chemotaxis protein (MCP) signaling domain"/>
    <property type="match status" value="1"/>
</dbReference>
<keyword evidence="4" id="KW-0175">Coiled coil</keyword>
<comment type="similarity">
    <text evidence="2">Belongs to the methyl-accepting chemotaxis (MCP) protein family.</text>
</comment>
<feature type="coiled-coil region" evidence="4">
    <location>
        <begin position="110"/>
        <end position="137"/>
    </location>
</feature>
<dbReference type="PANTHER" id="PTHR43531:SF14">
    <property type="entry name" value="METHYL-ACCEPTING CHEMOTAXIS PROTEIN I-RELATED"/>
    <property type="match status" value="1"/>
</dbReference>
<dbReference type="EMBL" id="JBBUTH010000007">
    <property type="protein sequence ID" value="MEK8051365.1"/>
    <property type="molecule type" value="Genomic_DNA"/>
</dbReference>
<feature type="transmembrane region" description="Helical" evidence="5">
    <location>
        <begin position="338"/>
        <end position="361"/>
    </location>
</feature>
<evidence type="ECO:0000256" key="4">
    <source>
        <dbReference type="SAM" id="Coils"/>
    </source>
</evidence>
<keyword evidence="5" id="KW-0812">Transmembrane</keyword>
<gene>
    <name evidence="8" type="ORF">AACH10_14025</name>
</gene>
<sequence>MRSIEMPPTPGMPAAHDDGSEPAFFRYHGVMSPGIRAFRRIGFPAKAAWVSMAFLLPIVLLATSLWITALGNIDFSARERVGVRYVRAVLPVLQASQNLRRAAASQAVDLPQARQALDEAMQRLAEVQNTLGAELNTTEAWDKLRQQVQQANAGAHGTGGPGTAFSAHTAVVEAGLRLLNDAADNSNLTLDPDLNTFYLMDASVFAMPQLAEQFARLRGMGMMVLRAGSTTAEQHDGLNTALAFAQTHQAQTEKSLQRATAADATLKDELHLADMQDASRRFTGLVLSQALGDMPGGDPAAFLAQANTAIELQYKTIHTVLEALDKRLALRVDGLRHVLMLQSLVSLFGLVVAVYLLVAFYRVTQGGIAEVARQLREISQGNLTLQPRPWGRDEVASLMNTLAATLDALRRTVTVVRDGAGEIHTASSEVAAASLDLSHRTEQTASQLQRTASAMSQIGGTVSQSAESARHAAELVARNAAVAAQGGSEVNQVVDTMGEIRRSSGRIEEIIATIDGIAFQTNILALNAAVEAARAGEAGRGFAVVASEVRNLAQRSSSAAREIKGLIGASVGQVETGSTVVGQAGHTMRQIVDQANQIKQLISEISDGTLAQTSGLSEVNQSVEQLDGMTQQNAALVEQTAAAAASLHDSVQRLNQSVAFFRIA</sequence>
<feature type="domain" description="HAMP" evidence="7">
    <location>
        <begin position="362"/>
        <end position="414"/>
    </location>
</feature>
<evidence type="ECO:0000256" key="5">
    <source>
        <dbReference type="SAM" id="Phobius"/>
    </source>
</evidence>
<evidence type="ECO:0000256" key="1">
    <source>
        <dbReference type="ARBA" id="ARBA00022481"/>
    </source>
</evidence>
<evidence type="ECO:0000313" key="8">
    <source>
        <dbReference type="EMBL" id="MEK8051365.1"/>
    </source>
</evidence>
<evidence type="ECO:0000256" key="2">
    <source>
        <dbReference type="ARBA" id="ARBA00029447"/>
    </source>
</evidence>
<dbReference type="Pfam" id="PF00672">
    <property type="entry name" value="HAMP"/>
    <property type="match status" value="1"/>
</dbReference>
<evidence type="ECO:0000259" key="7">
    <source>
        <dbReference type="PROSITE" id="PS50885"/>
    </source>
</evidence>
<keyword evidence="5" id="KW-1133">Transmembrane helix</keyword>
<name>A0ABU9CJM1_9BURK</name>
<reference evidence="8 9" key="1">
    <citation type="submission" date="2024-04" db="EMBL/GenBank/DDBJ databases">
        <title>Novel species of the genus Ideonella isolated from streams.</title>
        <authorList>
            <person name="Lu H."/>
        </authorList>
    </citation>
    <scope>NUCLEOTIDE SEQUENCE [LARGE SCALE GENOMIC DNA]</scope>
    <source>
        <strain evidence="8 9">DXS22W</strain>
    </source>
</reference>
<keyword evidence="1" id="KW-0488">Methylation</keyword>
<dbReference type="InterPro" id="IPR004089">
    <property type="entry name" value="MCPsignal_dom"/>
</dbReference>
<dbReference type="CDD" id="cd11386">
    <property type="entry name" value="MCP_signal"/>
    <property type="match status" value="1"/>
</dbReference>
<dbReference type="Proteomes" id="UP001365405">
    <property type="component" value="Unassembled WGS sequence"/>
</dbReference>
<keyword evidence="3" id="KW-0807">Transducer</keyword>
<dbReference type="PROSITE" id="PS50885">
    <property type="entry name" value="HAMP"/>
    <property type="match status" value="1"/>
</dbReference>
<dbReference type="InterPro" id="IPR051310">
    <property type="entry name" value="MCP_chemotaxis"/>
</dbReference>